<dbReference type="Proteomes" id="UP001177023">
    <property type="component" value="Unassembled WGS sequence"/>
</dbReference>
<dbReference type="PANTHER" id="PTHR24637:SF421">
    <property type="entry name" value="CUTICLE COLLAGEN DPY-2"/>
    <property type="match status" value="1"/>
</dbReference>
<dbReference type="AlphaFoldDB" id="A0AA36DHR0"/>
<evidence type="ECO:0000256" key="4">
    <source>
        <dbReference type="SAM" id="MobiDB-lite"/>
    </source>
</evidence>
<comment type="caution">
    <text evidence="7">The sequence shown here is derived from an EMBL/GenBank/DDBJ whole genome shotgun (WGS) entry which is preliminary data.</text>
</comment>
<feature type="domain" description="Nematode cuticle collagen N-terminal" evidence="6">
    <location>
        <begin position="17"/>
        <end position="67"/>
    </location>
</feature>
<feature type="compositionally biased region" description="Gly residues" evidence="4">
    <location>
        <begin position="93"/>
        <end position="105"/>
    </location>
</feature>
<evidence type="ECO:0000313" key="7">
    <source>
        <dbReference type="EMBL" id="CAJ0586600.1"/>
    </source>
</evidence>
<keyword evidence="3" id="KW-1015">Disulfide bond</keyword>
<keyword evidence="2" id="KW-0677">Repeat</keyword>
<keyword evidence="5" id="KW-0812">Transmembrane</keyword>
<name>A0AA36DHR0_9BILA</name>
<dbReference type="PANTHER" id="PTHR24637">
    <property type="entry name" value="COLLAGEN"/>
    <property type="match status" value="1"/>
</dbReference>
<feature type="region of interest" description="Disordered" evidence="4">
    <location>
        <begin position="273"/>
        <end position="396"/>
    </location>
</feature>
<dbReference type="InterPro" id="IPR008160">
    <property type="entry name" value="Collagen"/>
</dbReference>
<reference evidence="7" key="1">
    <citation type="submission" date="2023-06" db="EMBL/GenBank/DDBJ databases">
        <authorList>
            <person name="Delattre M."/>
        </authorList>
    </citation>
    <scope>NUCLEOTIDE SEQUENCE</scope>
    <source>
        <strain evidence="7">AF72</strain>
    </source>
</reference>
<dbReference type="GO" id="GO:0042302">
    <property type="term" value="F:structural constituent of cuticle"/>
    <property type="evidence" value="ECO:0007669"/>
    <property type="project" value="InterPro"/>
</dbReference>
<dbReference type="InterPro" id="IPR002486">
    <property type="entry name" value="Col_cuticle_N"/>
</dbReference>
<dbReference type="Pfam" id="PF01484">
    <property type="entry name" value="Col_cuticle_N"/>
    <property type="match status" value="1"/>
</dbReference>
<organism evidence="7 8">
    <name type="scientific">Mesorhabditis spiculigera</name>
    <dbReference type="NCBI Taxonomy" id="96644"/>
    <lineage>
        <taxon>Eukaryota</taxon>
        <taxon>Metazoa</taxon>
        <taxon>Ecdysozoa</taxon>
        <taxon>Nematoda</taxon>
        <taxon>Chromadorea</taxon>
        <taxon>Rhabditida</taxon>
        <taxon>Rhabditina</taxon>
        <taxon>Rhabditomorpha</taxon>
        <taxon>Rhabditoidea</taxon>
        <taxon>Rhabditidae</taxon>
        <taxon>Mesorhabditinae</taxon>
        <taxon>Mesorhabditis</taxon>
    </lineage>
</organism>
<evidence type="ECO:0000256" key="5">
    <source>
        <dbReference type="SAM" id="Phobius"/>
    </source>
</evidence>
<keyword evidence="5" id="KW-0472">Membrane</keyword>
<evidence type="ECO:0000256" key="2">
    <source>
        <dbReference type="ARBA" id="ARBA00022737"/>
    </source>
</evidence>
<proteinExistence type="predicted"/>
<feature type="compositionally biased region" description="Gly residues" evidence="4">
    <location>
        <begin position="148"/>
        <end position="157"/>
    </location>
</feature>
<comment type="subunit">
    <text evidence="1">Collagen polypeptide chains are complexed within the cuticle by disulfide bonds and other types of covalent cross-links.</text>
</comment>
<keyword evidence="8" id="KW-1185">Reference proteome</keyword>
<evidence type="ECO:0000313" key="8">
    <source>
        <dbReference type="Proteomes" id="UP001177023"/>
    </source>
</evidence>
<dbReference type="SMART" id="SM01088">
    <property type="entry name" value="Col_cuticle_N"/>
    <property type="match status" value="1"/>
</dbReference>
<dbReference type="EMBL" id="CATQJA010002709">
    <property type="protein sequence ID" value="CAJ0586600.1"/>
    <property type="molecule type" value="Genomic_DNA"/>
</dbReference>
<feature type="compositionally biased region" description="Gly residues" evidence="4">
    <location>
        <begin position="279"/>
        <end position="298"/>
    </location>
</feature>
<evidence type="ECO:0000256" key="1">
    <source>
        <dbReference type="ARBA" id="ARBA00011518"/>
    </source>
</evidence>
<feature type="transmembrane region" description="Helical" evidence="5">
    <location>
        <begin position="16"/>
        <end position="39"/>
    </location>
</feature>
<evidence type="ECO:0000256" key="3">
    <source>
        <dbReference type="ARBA" id="ARBA00023157"/>
    </source>
</evidence>
<feature type="region of interest" description="Disordered" evidence="4">
    <location>
        <begin position="93"/>
        <end position="233"/>
    </location>
</feature>
<feature type="non-terminal residue" evidence="7">
    <location>
        <position position="1"/>
    </location>
</feature>
<keyword evidence="5" id="KW-1133">Transmembrane helix</keyword>
<accession>A0AA36DHR0</accession>
<protein>
    <recommendedName>
        <fullName evidence="6">Nematode cuticle collagen N-terminal domain-containing protein</fullName>
    </recommendedName>
</protein>
<sequence>MNSKEDYGEQRGLRRLAVAAIAISTTAVIASIVAMPLLYSYIATLQSHISAETEFCQTRTRDLWHTMGTVETTGRAKRGWLFGQWVPDGGAGGGAAGGYGDGDAGNDGNKGRDGTVESPEQTYAEPCMICPPGPIGVPGPAGHKGPQGPRGHGGAPGQDGRRGEPGMAGAAGLQGEPGQPGKAGKKGDDGRVITLPGPPGPTGARGPQGRQGERGTKGRPGIVIPGAKGEQGDSNLVLETDFCKSRARDMWSEMEVTTGVSRQRRETGSWLFGQFVPQGGQGGGYNEGGGGGGGGNGGQQTTEGPFKPASGHDVGSARMEQPVRIVPSPHVIKATGDVEKPTVSVRPADYDSFDDDDGPSNRKEDPVAYDSFDDDDGKLDQKENEGGWRFPTSAGE</sequence>
<gene>
    <name evidence="7" type="ORF">MSPICULIGERA_LOCUS24597</name>
</gene>
<evidence type="ECO:0000259" key="6">
    <source>
        <dbReference type="SMART" id="SM01088"/>
    </source>
</evidence>
<dbReference type="Pfam" id="PF01391">
    <property type="entry name" value="Collagen"/>
    <property type="match status" value="1"/>
</dbReference>